<keyword evidence="5" id="KW-0285">Flavoprotein</keyword>
<dbReference type="Pfam" id="PF07992">
    <property type="entry name" value="Pyr_redox_2"/>
    <property type="match status" value="1"/>
</dbReference>
<keyword evidence="7" id="KW-0408">Iron</keyword>
<evidence type="ECO:0000256" key="4">
    <source>
        <dbReference type="ARBA" id="ARBA00022723"/>
    </source>
</evidence>
<dbReference type="OrthoDB" id="9766627at2"/>
<keyword evidence="6" id="KW-0560">Oxidoreductase</keyword>
<keyword evidence="5" id="KW-0274">FAD</keyword>
<protein>
    <submittedName>
        <fullName evidence="10">Putative adenylylsulfate reductase-associated electron transfer protein QmoB</fullName>
    </submittedName>
</protein>
<evidence type="ECO:0000313" key="10">
    <source>
        <dbReference type="EMBL" id="SHG01769.1"/>
    </source>
</evidence>
<dbReference type="Gene3D" id="3.30.70.20">
    <property type="match status" value="1"/>
</dbReference>
<dbReference type="PRINTS" id="PR00411">
    <property type="entry name" value="PNDRDTASEI"/>
</dbReference>
<comment type="similarity">
    <text evidence="2">Belongs to the HdrA family.</text>
</comment>
<proteinExistence type="inferred from homology"/>
<keyword evidence="3" id="KW-0004">4Fe-4S</keyword>
<dbReference type="InterPro" id="IPR003813">
    <property type="entry name" value="MvhD/FlpD"/>
</dbReference>
<evidence type="ECO:0000256" key="1">
    <source>
        <dbReference type="ARBA" id="ARBA00001974"/>
    </source>
</evidence>
<dbReference type="InterPro" id="IPR017896">
    <property type="entry name" value="4Fe4S_Fe-S-bd"/>
</dbReference>
<evidence type="ECO:0000259" key="9">
    <source>
        <dbReference type="PROSITE" id="PS51379"/>
    </source>
</evidence>
<keyword evidence="4" id="KW-0479">Metal-binding</keyword>
<name>A0A1M5GDK6_9BACT</name>
<evidence type="ECO:0000256" key="8">
    <source>
        <dbReference type="ARBA" id="ARBA00023014"/>
    </source>
</evidence>
<evidence type="ECO:0000313" key="11">
    <source>
        <dbReference type="Proteomes" id="UP000184076"/>
    </source>
</evidence>
<dbReference type="SUPFAM" id="SSF51905">
    <property type="entry name" value="FAD/NAD(P)-binding domain"/>
    <property type="match status" value="1"/>
</dbReference>
<dbReference type="STRING" id="1121391.SAMN02745206_03114"/>
<dbReference type="PANTHER" id="PTHR43498:SF1">
    <property type="entry name" value="COB--COM HETERODISULFIDE REDUCTASE IRON-SULFUR SUBUNIT A"/>
    <property type="match status" value="1"/>
</dbReference>
<dbReference type="Gene3D" id="3.50.50.60">
    <property type="entry name" value="FAD/NAD(P)-binding domain"/>
    <property type="match status" value="1"/>
</dbReference>
<evidence type="ECO:0000256" key="6">
    <source>
        <dbReference type="ARBA" id="ARBA00023002"/>
    </source>
</evidence>
<keyword evidence="8" id="KW-0411">Iron-sulfur</keyword>
<dbReference type="InterPro" id="IPR036188">
    <property type="entry name" value="FAD/NAD-bd_sf"/>
</dbReference>
<feature type="domain" description="4Fe-4S ferredoxin-type" evidence="9">
    <location>
        <begin position="531"/>
        <end position="560"/>
    </location>
</feature>
<organism evidence="10 11">
    <name type="scientific">Desulfacinum infernum DSM 9756</name>
    <dbReference type="NCBI Taxonomy" id="1121391"/>
    <lineage>
        <taxon>Bacteria</taxon>
        <taxon>Pseudomonadati</taxon>
        <taxon>Thermodesulfobacteriota</taxon>
        <taxon>Syntrophobacteria</taxon>
        <taxon>Syntrophobacterales</taxon>
        <taxon>Syntrophobacteraceae</taxon>
        <taxon>Desulfacinum</taxon>
    </lineage>
</organism>
<dbReference type="InterPro" id="IPR023753">
    <property type="entry name" value="FAD/NAD-binding_dom"/>
</dbReference>
<feature type="domain" description="4Fe-4S ferredoxin-type" evidence="9">
    <location>
        <begin position="561"/>
        <end position="590"/>
    </location>
</feature>
<dbReference type="Pfam" id="PF02662">
    <property type="entry name" value="FlpD"/>
    <property type="match status" value="1"/>
</dbReference>
<keyword evidence="11" id="KW-1185">Reference proteome</keyword>
<dbReference type="EMBL" id="FQVB01000036">
    <property type="protein sequence ID" value="SHG01769.1"/>
    <property type="molecule type" value="Genomic_DNA"/>
</dbReference>
<sequence length="746" mass="82089">MEKKLATYICTGCGIGDALDIDQLAGVAQKECKVPVVKTHACLCSQEGVDLIKADIDGEGVNSLMIAACSPRVMYDVFRFDGCIVDRVNLREQVVWCQKPGDEDTQMMAEDYVRMSAAKIKKMELPEPYKPEEEFSKDILIVGGGLAGLTAAREVSKAGYKAVLVEKEKELGGFQKKVSKIATFPYKGLKDNDVASLVQEVSADGNVTVYTGAKVEKTAGGPGLFKVTISQNGTKAEHRVGAIVMAAGWKPYDPAQLDAKLGFGQSPDVITNVMFEEMVQNGGLKRPSDGKDVTAVAFLQCAGQRDPQRLPYCSATCCTTSLKQAIFIKETNPDANVFIVFKEMRTPGQAEDLYRRAQEEGVIFIRCQDPEVKVMGSAVSVEALDELLGETVVLENLDLVVLATGMVPVTAFGEDYAKVRARMQQQEGEEKKQEEELEVPQDAIRVSDILNLQYRQGPELPGLKYGFPDSHFICFPYETRRTGIYAAGCVRRPMGVAAALEDGAGAALKAIQCVELVSQGKAVHPRAGDMSFPEFFMQRCTQCKRCTEECPFGAINEDEKANPLPQPTRCRRCGVCMGACPERIISFKNYSIGMIGDMIKAMEVPEEDEEKPRILVLACENDAYPALDMAGLRRMTYNAWVRVVPMRCLGSMNLIFIADALSSGIDGVLLLGCKFGDDYQCHFIKGSELANIRLSKIKETLDRLVLESDRVRFETISITDYDKLPQILDDFAETLEEVGPNPYKDM</sequence>
<dbReference type="Pfam" id="PF13187">
    <property type="entry name" value="Fer4_9"/>
    <property type="match status" value="1"/>
</dbReference>
<gene>
    <name evidence="10" type="ORF">SAMN02745206_03114</name>
</gene>
<dbReference type="Proteomes" id="UP000184076">
    <property type="component" value="Unassembled WGS sequence"/>
</dbReference>
<dbReference type="GO" id="GO:0046872">
    <property type="term" value="F:metal ion binding"/>
    <property type="evidence" value="ECO:0007669"/>
    <property type="project" value="UniProtKB-KW"/>
</dbReference>
<dbReference type="InterPro" id="IPR039650">
    <property type="entry name" value="HdrA-like"/>
</dbReference>
<dbReference type="PROSITE" id="PS00198">
    <property type="entry name" value="4FE4S_FER_1"/>
    <property type="match status" value="2"/>
</dbReference>
<comment type="cofactor">
    <cofactor evidence="1">
        <name>FAD</name>
        <dbReference type="ChEBI" id="CHEBI:57692"/>
    </cofactor>
</comment>
<dbReference type="SUPFAM" id="SSF54862">
    <property type="entry name" value="4Fe-4S ferredoxins"/>
    <property type="match status" value="1"/>
</dbReference>
<dbReference type="RefSeq" id="WP_073041088.1">
    <property type="nucleotide sequence ID" value="NZ_FQVB01000036.1"/>
</dbReference>
<dbReference type="GO" id="GO:0051539">
    <property type="term" value="F:4 iron, 4 sulfur cluster binding"/>
    <property type="evidence" value="ECO:0007669"/>
    <property type="project" value="UniProtKB-KW"/>
</dbReference>
<reference evidence="11" key="1">
    <citation type="submission" date="2016-11" db="EMBL/GenBank/DDBJ databases">
        <authorList>
            <person name="Varghese N."/>
            <person name="Submissions S."/>
        </authorList>
    </citation>
    <scope>NUCLEOTIDE SEQUENCE [LARGE SCALE GENOMIC DNA]</scope>
    <source>
        <strain evidence="11">DSM 9756</strain>
    </source>
</reference>
<evidence type="ECO:0000256" key="3">
    <source>
        <dbReference type="ARBA" id="ARBA00022485"/>
    </source>
</evidence>
<dbReference type="PANTHER" id="PTHR43498">
    <property type="entry name" value="FERREDOXIN:COB-COM HETERODISULFIDE REDUCTASE SUBUNIT A"/>
    <property type="match status" value="1"/>
</dbReference>
<evidence type="ECO:0000256" key="7">
    <source>
        <dbReference type="ARBA" id="ARBA00023004"/>
    </source>
</evidence>
<evidence type="ECO:0000256" key="5">
    <source>
        <dbReference type="ARBA" id="ARBA00022827"/>
    </source>
</evidence>
<dbReference type="AlphaFoldDB" id="A0A1M5GDK6"/>
<accession>A0A1M5GDK6</accession>
<dbReference type="InterPro" id="IPR017900">
    <property type="entry name" value="4Fe4S_Fe_S_CS"/>
</dbReference>
<dbReference type="PROSITE" id="PS51379">
    <property type="entry name" value="4FE4S_FER_2"/>
    <property type="match status" value="2"/>
</dbReference>
<dbReference type="GO" id="GO:0016491">
    <property type="term" value="F:oxidoreductase activity"/>
    <property type="evidence" value="ECO:0007669"/>
    <property type="project" value="UniProtKB-KW"/>
</dbReference>
<evidence type="ECO:0000256" key="2">
    <source>
        <dbReference type="ARBA" id="ARBA00006561"/>
    </source>
</evidence>